<dbReference type="PATRIC" id="fig|359131.3.peg.6316"/>
<protein>
    <submittedName>
        <fullName evidence="1">Uncharacterized protein</fullName>
    </submittedName>
</protein>
<dbReference type="Proteomes" id="UP000033699">
    <property type="component" value="Unassembled WGS sequence"/>
</dbReference>
<proteinExistence type="predicted"/>
<keyword evidence="2" id="KW-1185">Reference proteome</keyword>
<accession>A0A0F2T905</accession>
<evidence type="ECO:0000313" key="2">
    <source>
        <dbReference type="Proteomes" id="UP000033699"/>
    </source>
</evidence>
<evidence type="ECO:0000313" key="1">
    <source>
        <dbReference type="EMBL" id="KJS59704.1"/>
    </source>
</evidence>
<dbReference type="EMBL" id="JZKH01000061">
    <property type="protein sequence ID" value="KJS59704.1"/>
    <property type="molecule type" value="Genomic_DNA"/>
</dbReference>
<comment type="caution">
    <text evidence="1">The sequence shown here is derived from an EMBL/GenBank/DDBJ whole genome shotgun (WGS) entry which is preliminary data.</text>
</comment>
<gene>
    <name evidence="1" type="ORF">VM95_25655</name>
</gene>
<organism evidence="1 2">
    <name type="scientific">Streptomyces rubellomurinus (strain ATCC 31215)</name>
    <dbReference type="NCBI Taxonomy" id="359131"/>
    <lineage>
        <taxon>Bacteria</taxon>
        <taxon>Bacillati</taxon>
        <taxon>Actinomycetota</taxon>
        <taxon>Actinomycetes</taxon>
        <taxon>Kitasatosporales</taxon>
        <taxon>Streptomycetaceae</taxon>
        <taxon>Streptomyces</taxon>
    </lineage>
</organism>
<dbReference type="OrthoDB" id="4350914at2"/>
<name>A0A0F2T905_STRR3</name>
<reference evidence="1 2" key="1">
    <citation type="submission" date="2015-02" db="EMBL/GenBank/DDBJ databases">
        <authorList>
            <person name="Ju K.-S."/>
            <person name="Doroghazi J.R."/>
            <person name="Metcalf W."/>
        </authorList>
    </citation>
    <scope>NUCLEOTIDE SEQUENCE [LARGE SCALE GENOMIC DNA]</scope>
    <source>
        <strain evidence="1 2">ATCC 31215</strain>
    </source>
</reference>
<sequence>MRGTKVTNSDASMMADLSHAVMDAALADGDARFLSETIRDFARYRESWWIFDRAGWWEVTRADVAAGLDLMEANMRLADRAVRRSSGA</sequence>
<dbReference type="AlphaFoldDB" id="A0A0F2T905"/>